<name>A0AAN8LC69_9TELE</name>
<sequence length="111" mass="12405">MSGRESVGDLIPQDVAEVFAHERQTKGGCRKKRGGSLGRAFSWFKGKKKKEVNANGQSQDFHSVGPKTGKTSPQGHSHAGHPQAHTKLSERGMRRLRRCQSYMVLLLIWHL</sequence>
<feature type="region of interest" description="Disordered" evidence="1">
    <location>
        <begin position="48"/>
        <end position="93"/>
    </location>
</feature>
<protein>
    <submittedName>
        <fullName evidence="2">Uncharacterized protein</fullName>
    </submittedName>
</protein>
<dbReference type="Proteomes" id="UP001356427">
    <property type="component" value="Unassembled WGS sequence"/>
</dbReference>
<proteinExistence type="predicted"/>
<keyword evidence="3" id="KW-1185">Reference proteome</keyword>
<accession>A0AAN8LC69</accession>
<evidence type="ECO:0000256" key="1">
    <source>
        <dbReference type="SAM" id="MobiDB-lite"/>
    </source>
</evidence>
<gene>
    <name evidence="2" type="ORF">J4Q44_G00222960</name>
</gene>
<evidence type="ECO:0000313" key="2">
    <source>
        <dbReference type="EMBL" id="KAK6307148.1"/>
    </source>
</evidence>
<organism evidence="2 3">
    <name type="scientific">Coregonus suidteri</name>
    <dbReference type="NCBI Taxonomy" id="861788"/>
    <lineage>
        <taxon>Eukaryota</taxon>
        <taxon>Metazoa</taxon>
        <taxon>Chordata</taxon>
        <taxon>Craniata</taxon>
        <taxon>Vertebrata</taxon>
        <taxon>Euteleostomi</taxon>
        <taxon>Actinopterygii</taxon>
        <taxon>Neopterygii</taxon>
        <taxon>Teleostei</taxon>
        <taxon>Protacanthopterygii</taxon>
        <taxon>Salmoniformes</taxon>
        <taxon>Salmonidae</taxon>
        <taxon>Coregoninae</taxon>
        <taxon>Coregonus</taxon>
    </lineage>
</organism>
<evidence type="ECO:0000313" key="3">
    <source>
        <dbReference type="Proteomes" id="UP001356427"/>
    </source>
</evidence>
<reference evidence="2 3" key="1">
    <citation type="submission" date="2021-04" db="EMBL/GenBank/DDBJ databases">
        <authorList>
            <person name="De Guttry C."/>
            <person name="Zahm M."/>
            <person name="Klopp C."/>
            <person name="Cabau C."/>
            <person name="Louis A."/>
            <person name="Berthelot C."/>
            <person name="Parey E."/>
            <person name="Roest Crollius H."/>
            <person name="Montfort J."/>
            <person name="Robinson-Rechavi M."/>
            <person name="Bucao C."/>
            <person name="Bouchez O."/>
            <person name="Gislard M."/>
            <person name="Lluch J."/>
            <person name="Milhes M."/>
            <person name="Lampietro C."/>
            <person name="Lopez Roques C."/>
            <person name="Donnadieu C."/>
            <person name="Braasch I."/>
            <person name="Desvignes T."/>
            <person name="Postlethwait J."/>
            <person name="Bobe J."/>
            <person name="Wedekind C."/>
            <person name="Guiguen Y."/>
        </authorList>
    </citation>
    <scope>NUCLEOTIDE SEQUENCE [LARGE SCALE GENOMIC DNA]</scope>
    <source>
        <strain evidence="2">Cs_M1</strain>
        <tissue evidence="2">Blood</tissue>
    </source>
</reference>
<comment type="caution">
    <text evidence="2">The sequence shown here is derived from an EMBL/GenBank/DDBJ whole genome shotgun (WGS) entry which is preliminary data.</text>
</comment>
<dbReference type="AlphaFoldDB" id="A0AAN8LC69"/>
<dbReference type="EMBL" id="JAGTTL010000020">
    <property type="protein sequence ID" value="KAK6307148.1"/>
    <property type="molecule type" value="Genomic_DNA"/>
</dbReference>